<dbReference type="GO" id="GO:0003677">
    <property type="term" value="F:DNA binding"/>
    <property type="evidence" value="ECO:0007669"/>
    <property type="project" value="UniProtKB-UniRule"/>
</dbReference>
<feature type="region of interest" description="Disordered" evidence="3">
    <location>
        <begin position="73"/>
        <end position="106"/>
    </location>
</feature>
<dbReference type="Proteomes" id="UP000719766">
    <property type="component" value="Unassembled WGS sequence"/>
</dbReference>
<keyword evidence="1 2" id="KW-0371">Homeobox</keyword>
<dbReference type="SMART" id="SM00389">
    <property type="entry name" value="HOX"/>
    <property type="match status" value="1"/>
</dbReference>
<evidence type="ECO:0000313" key="5">
    <source>
        <dbReference type="EMBL" id="KAG1792959.1"/>
    </source>
</evidence>
<dbReference type="OrthoDB" id="2658928at2759"/>
<evidence type="ECO:0000256" key="2">
    <source>
        <dbReference type="RuleBase" id="RU000682"/>
    </source>
</evidence>
<dbReference type="GeneID" id="64603121"/>
<dbReference type="SUPFAM" id="SSF46689">
    <property type="entry name" value="Homeodomain-like"/>
    <property type="match status" value="1"/>
</dbReference>
<feature type="domain" description="Homeobox" evidence="4">
    <location>
        <begin position="1"/>
        <end position="60"/>
    </location>
</feature>
<evidence type="ECO:0000259" key="4">
    <source>
        <dbReference type="PROSITE" id="PS50071"/>
    </source>
</evidence>
<keyword evidence="1 2" id="KW-0238">DNA-binding</keyword>
<dbReference type="Gene3D" id="1.10.10.60">
    <property type="entry name" value="Homeodomain-like"/>
    <property type="match status" value="1"/>
</dbReference>
<keyword evidence="6" id="KW-1185">Reference proteome</keyword>
<sequence>MSKKPIVRAKQWQLDILKKMHAEEARPSTSQRHKLAMETGLDEAWIRNWFMRKNRVPRPPVQTRPEARLVHIIKLNPPQPDTPTYSDASRSRGPSPPHPVATQKMSILPPTSESLLASVGRADSAKSTWRLASGYNLPHSVEPRSVGYTSDATPVLGSSSRSSYSSLGKEKALQQNTRAWRYSRDPLHNRYPDFSKFFLPAYSDTIGDAAKMPELSSIAMPSLTHNPSSIDTALSLDSTFSTMQLYSSITTPVFFSTSSSLLHNMQTQDAQDSPSPGH</sequence>
<protein>
    <recommendedName>
        <fullName evidence="4">Homeobox domain-containing protein</fullName>
    </recommendedName>
</protein>
<organism evidence="5 6">
    <name type="scientific">Suillus plorans</name>
    <dbReference type="NCBI Taxonomy" id="116603"/>
    <lineage>
        <taxon>Eukaryota</taxon>
        <taxon>Fungi</taxon>
        <taxon>Dikarya</taxon>
        <taxon>Basidiomycota</taxon>
        <taxon>Agaricomycotina</taxon>
        <taxon>Agaricomycetes</taxon>
        <taxon>Agaricomycetidae</taxon>
        <taxon>Boletales</taxon>
        <taxon>Suillineae</taxon>
        <taxon>Suillaceae</taxon>
        <taxon>Suillus</taxon>
    </lineage>
</organism>
<evidence type="ECO:0000256" key="3">
    <source>
        <dbReference type="SAM" id="MobiDB-lite"/>
    </source>
</evidence>
<comment type="subcellular location">
    <subcellularLocation>
        <location evidence="1 2">Nucleus</location>
    </subcellularLocation>
</comment>
<gene>
    <name evidence="5" type="ORF">HD556DRAFT_1527741</name>
</gene>
<dbReference type="AlphaFoldDB" id="A0A9P7APX8"/>
<dbReference type="InterPro" id="IPR009057">
    <property type="entry name" value="Homeodomain-like_sf"/>
</dbReference>
<dbReference type="GO" id="GO:0005634">
    <property type="term" value="C:nucleus"/>
    <property type="evidence" value="ECO:0007669"/>
    <property type="project" value="UniProtKB-SubCell"/>
</dbReference>
<reference evidence="5" key="1">
    <citation type="journal article" date="2020" name="New Phytol.">
        <title>Comparative genomics reveals dynamic genome evolution in host specialist ectomycorrhizal fungi.</title>
        <authorList>
            <person name="Lofgren L.A."/>
            <person name="Nguyen N.H."/>
            <person name="Vilgalys R."/>
            <person name="Ruytinx J."/>
            <person name="Liao H.L."/>
            <person name="Branco S."/>
            <person name="Kuo A."/>
            <person name="LaButti K."/>
            <person name="Lipzen A."/>
            <person name="Andreopoulos W."/>
            <person name="Pangilinan J."/>
            <person name="Riley R."/>
            <person name="Hundley H."/>
            <person name="Na H."/>
            <person name="Barry K."/>
            <person name="Grigoriev I.V."/>
            <person name="Stajich J.E."/>
            <person name="Kennedy P.G."/>
        </authorList>
    </citation>
    <scope>NUCLEOTIDE SEQUENCE</scope>
    <source>
        <strain evidence="5">S12</strain>
    </source>
</reference>
<dbReference type="Pfam" id="PF00046">
    <property type="entry name" value="Homeodomain"/>
    <property type="match status" value="1"/>
</dbReference>
<keyword evidence="1 2" id="KW-0539">Nucleus</keyword>
<evidence type="ECO:0000256" key="1">
    <source>
        <dbReference type="PROSITE-ProRule" id="PRU00108"/>
    </source>
</evidence>
<name>A0A9P7APX8_9AGAM</name>
<dbReference type="RefSeq" id="XP_041159496.1">
    <property type="nucleotide sequence ID" value="XM_041309357.1"/>
</dbReference>
<feature type="DNA-binding region" description="Homeobox" evidence="1">
    <location>
        <begin position="3"/>
        <end position="61"/>
    </location>
</feature>
<proteinExistence type="predicted"/>
<comment type="caution">
    <text evidence="5">The sequence shown here is derived from an EMBL/GenBank/DDBJ whole genome shotgun (WGS) entry which is preliminary data.</text>
</comment>
<dbReference type="PROSITE" id="PS50071">
    <property type="entry name" value="HOMEOBOX_2"/>
    <property type="match status" value="1"/>
</dbReference>
<dbReference type="CDD" id="cd00086">
    <property type="entry name" value="homeodomain"/>
    <property type="match status" value="1"/>
</dbReference>
<dbReference type="InterPro" id="IPR001356">
    <property type="entry name" value="HD"/>
</dbReference>
<evidence type="ECO:0000313" key="6">
    <source>
        <dbReference type="Proteomes" id="UP000719766"/>
    </source>
</evidence>
<dbReference type="EMBL" id="JABBWE010000033">
    <property type="protein sequence ID" value="KAG1792959.1"/>
    <property type="molecule type" value="Genomic_DNA"/>
</dbReference>
<accession>A0A9P7APX8</accession>